<dbReference type="Pfam" id="PF19328">
    <property type="entry name" value="DAP_DH_C"/>
    <property type="match status" value="1"/>
</dbReference>
<feature type="domain" description="2,4-diaminopentanoate dehydrogenase C-terminal" evidence="1">
    <location>
        <begin position="203"/>
        <end position="340"/>
    </location>
</feature>
<dbReference type="Proteomes" id="UP001267638">
    <property type="component" value="Unassembled WGS sequence"/>
</dbReference>
<keyword evidence="3" id="KW-1185">Reference proteome</keyword>
<dbReference type="RefSeq" id="WP_310227773.1">
    <property type="nucleotide sequence ID" value="NZ_JAVDWV010000038.1"/>
</dbReference>
<dbReference type="InterPro" id="IPR036291">
    <property type="entry name" value="NAD(P)-bd_dom_sf"/>
</dbReference>
<evidence type="ECO:0000259" key="1">
    <source>
        <dbReference type="Pfam" id="PF19328"/>
    </source>
</evidence>
<organism evidence="2 3">
    <name type="scientific">Sphingobium xenophagum</name>
    <dbReference type="NCBI Taxonomy" id="121428"/>
    <lineage>
        <taxon>Bacteria</taxon>
        <taxon>Pseudomonadati</taxon>
        <taxon>Pseudomonadota</taxon>
        <taxon>Alphaproteobacteria</taxon>
        <taxon>Sphingomonadales</taxon>
        <taxon>Sphingomonadaceae</taxon>
        <taxon>Sphingobium</taxon>
    </lineage>
</organism>
<comment type="caution">
    <text evidence="2">The sequence shown here is derived from an EMBL/GenBank/DDBJ whole genome shotgun (WGS) entry which is preliminary data.</text>
</comment>
<proteinExistence type="predicted"/>
<sequence>MTKKRVAVWGTGPIGMPGLRGLINHPEYELVGLLAWAPEKVGRDAGDIAGREKTGVIATDNPADLLALDLDCLVYQGNYSHREGQCVADVIPFLEAGVNVVGPALMDLIAPEFGRKEFVEPIAKACEKGNSSVFCGGTDPGFMTIGHLFSLLSGAGEVDSVDVCEISNLNGYSSFLSIVNWGFNQPLDYRAPMFYDDIGKGWHESTIWGIADYLGVELDEIVQTYETAALDHDYDAAWGKGLANTIAAIRWTMKGMYKGKPLIIYRKVERCHTDAGPEFEQPLNGAECGYQVIIKGEPNMHTEMALSLYDGCAITALHPINAINEVCAAKPGILGQLDMPHFWTKNIRR</sequence>
<dbReference type="Gene3D" id="3.40.50.720">
    <property type="entry name" value="NAD(P)-binding Rossmann-like Domain"/>
    <property type="match status" value="1"/>
</dbReference>
<dbReference type="GO" id="GO:0008839">
    <property type="term" value="F:4-hydroxy-tetrahydrodipicolinate reductase"/>
    <property type="evidence" value="ECO:0007669"/>
    <property type="project" value="UniProtKB-EC"/>
</dbReference>
<dbReference type="SUPFAM" id="SSF51735">
    <property type="entry name" value="NAD(P)-binding Rossmann-fold domains"/>
    <property type="match status" value="1"/>
</dbReference>
<protein>
    <submittedName>
        <fullName evidence="2">4-hydroxy-tetrahydrodipicolinate reductase</fullName>
        <ecNumber evidence="2">1.17.1.8</ecNumber>
    </submittedName>
</protein>
<reference evidence="2 3" key="1">
    <citation type="submission" date="2023-07" db="EMBL/GenBank/DDBJ databases">
        <title>Sorghum-associated microbial communities from plants grown in Nebraska, USA.</title>
        <authorList>
            <person name="Schachtman D."/>
        </authorList>
    </citation>
    <scope>NUCLEOTIDE SEQUENCE [LARGE SCALE GENOMIC DNA]</scope>
    <source>
        <strain evidence="2 3">4256</strain>
    </source>
</reference>
<accession>A0ABU1X6Q0</accession>
<dbReference type="EC" id="1.17.1.8" evidence="2"/>
<dbReference type="InterPro" id="IPR045760">
    <property type="entry name" value="DAP_DH_C"/>
</dbReference>
<name>A0ABU1X6Q0_SPHXE</name>
<keyword evidence="2" id="KW-0560">Oxidoreductase</keyword>
<gene>
    <name evidence="2" type="ORF">J2W40_004116</name>
</gene>
<evidence type="ECO:0000313" key="3">
    <source>
        <dbReference type="Proteomes" id="UP001267638"/>
    </source>
</evidence>
<dbReference type="EMBL" id="JAVDWV010000038">
    <property type="protein sequence ID" value="MDR7157268.1"/>
    <property type="molecule type" value="Genomic_DNA"/>
</dbReference>
<evidence type="ECO:0000313" key="2">
    <source>
        <dbReference type="EMBL" id="MDR7157268.1"/>
    </source>
</evidence>